<organism evidence="1 2">
    <name type="scientific">Pluteus cervinus</name>
    <dbReference type="NCBI Taxonomy" id="181527"/>
    <lineage>
        <taxon>Eukaryota</taxon>
        <taxon>Fungi</taxon>
        <taxon>Dikarya</taxon>
        <taxon>Basidiomycota</taxon>
        <taxon>Agaricomycotina</taxon>
        <taxon>Agaricomycetes</taxon>
        <taxon>Agaricomycetidae</taxon>
        <taxon>Agaricales</taxon>
        <taxon>Pluteineae</taxon>
        <taxon>Pluteaceae</taxon>
        <taxon>Pluteus</taxon>
    </lineage>
</organism>
<proteinExistence type="predicted"/>
<protein>
    <submittedName>
        <fullName evidence="1">Uncharacterized protein</fullName>
    </submittedName>
</protein>
<accession>A0ACD3A5N1</accession>
<dbReference type="Proteomes" id="UP000308600">
    <property type="component" value="Unassembled WGS sequence"/>
</dbReference>
<keyword evidence="2" id="KW-1185">Reference proteome</keyword>
<dbReference type="EMBL" id="ML208690">
    <property type="protein sequence ID" value="TFK61143.1"/>
    <property type="molecule type" value="Genomic_DNA"/>
</dbReference>
<reference evidence="1 2" key="1">
    <citation type="journal article" date="2019" name="Nat. Ecol. Evol.">
        <title>Megaphylogeny resolves global patterns of mushroom evolution.</title>
        <authorList>
            <person name="Varga T."/>
            <person name="Krizsan K."/>
            <person name="Foldi C."/>
            <person name="Dima B."/>
            <person name="Sanchez-Garcia M."/>
            <person name="Sanchez-Ramirez S."/>
            <person name="Szollosi G.J."/>
            <person name="Szarkandi J.G."/>
            <person name="Papp V."/>
            <person name="Albert L."/>
            <person name="Andreopoulos W."/>
            <person name="Angelini C."/>
            <person name="Antonin V."/>
            <person name="Barry K.W."/>
            <person name="Bougher N.L."/>
            <person name="Buchanan P."/>
            <person name="Buyck B."/>
            <person name="Bense V."/>
            <person name="Catcheside P."/>
            <person name="Chovatia M."/>
            <person name="Cooper J."/>
            <person name="Damon W."/>
            <person name="Desjardin D."/>
            <person name="Finy P."/>
            <person name="Geml J."/>
            <person name="Haridas S."/>
            <person name="Hughes K."/>
            <person name="Justo A."/>
            <person name="Karasinski D."/>
            <person name="Kautmanova I."/>
            <person name="Kiss B."/>
            <person name="Kocsube S."/>
            <person name="Kotiranta H."/>
            <person name="LaButti K.M."/>
            <person name="Lechner B.E."/>
            <person name="Liimatainen K."/>
            <person name="Lipzen A."/>
            <person name="Lukacs Z."/>
            <person name="Mihaltcheva S."/>
            <person name="Morgado L.N."/>
            <person name="Niskanen T."/>
            <person name="Noordeloos M.E."/>
            <person name="Ohm R.A."/>
            <person name="Ortiz-Santana B."/>
            <person name="Ovrebo C."/>
            <person name="Racz N."/>
            <person name="Riley R."/>
            <person name="Savchenko A."/>
            <person name="Shiryaev A."/>
            <person name="Soop K."/>
            <person name="Spirin V."/>
            <person name="Szebenyi C."/>
            <person name="Tomsovsky M."/>
            <person name="Tulloss R.E."/>
            <person name="Uehling J."/>
            <person name="Grigoriev I.V."/>
            <person name="Vagvolgyi C."/>
            <person name="Papp T."/>
            <person name="Martin F.M."/>
            <person name="Miettinen O."/>
            <person name="Hibbett D.S."/>
            <person name="Nagy L.G."/>
        </authorList>
    </citation>
    <scope>NUCLEOTIDE SEQUENCE [LARGE SCALE GENOMIC DNA]</scope>
    <source>
        <strain evidence="1 2">NL-1719</strain>
    </source>
</reference>
<gene>
    <name evidence="1" type="ORF">BDN72DRAFT_863825</name>
</gene>
<sequence>MAPIVVTQPVQLSSVNDHTLEINSLPFSLQVAPDDLTQRLPPECVAEAFLWARDGNPEGKKIIAVIDLTMVCKRWRSIAFQDSRLWSVIDITHISAVEACLSHSTQVPLSLFFTSLSPSLVSLVSRVIHRTRSLVVKRSDQHRIIGTLQGFEAKHLKVLRIFSCVLNYNLFINGYPPLERLHLTGCEFFWSTPFFPKTLVFLHISQPYRRISIEDFLDILRSMPSLSQLVLHNIFDDWTADAEIFPLNLPSLSRVSAVEPRCALLVQLFKSWRPVAASDIFCQVYHLQHARPLLRSIVQSLGEFPPHSLKVYLPYRQPLMESYISLTTRGFQRRVKLSADNGDIAGLLWGSFDILPLDNLHEFACAFVTTGMDSLWIGVIGSLPRLRSLILGNAAALDFVQCLPLGHEQFPVLQVLELNIEGEYEQDIAEFEVDWGLVQEAFVDMELVEICFTGDMWEIADVDWVDLTDAGCSIVFKESTAFDDGHN</sequence>
<name>A0ACD3A5N1_9AGAR</name>
<evidence type="ECO:0000313" key="1">
    <source>
        <dbReference type="EMBL" id="TFK61143.1"/>
    </source>
</evidence>
<evidence type="ECO:0000313" key="2">
    <source>
        <dbReference type="Proteomes" id="UP000308600"/>
    </source>
</evidence>